<evidence type="ECO:0000256" key="1">
    <source>
        <dbReference type="ARBA" id="ARBA00022737"/>
    </source>
</evidence>
<dbReference type="InterPro" id="IPR003593">
    <property type="entry name" value="AAA+_ATPase"/>
</dbReference>
<sequence>MPISFSHLSFSWPDATHCLRDVSGVFNARVTGITGENGSGKSTLIKILIGELEPSSGTVIRPDRVGYLPQDLGIAAERSIADVFGATAILHAIESIEAGDPRPEHFDMVGNRWDEAERLRKHLHEAGLSSLAADESALSRRLDSLSGGEAVRVALAAVLAENPEVIVLDEPTNNLDGDAKESFYHFLENTKNQVIVVSHDRAVLRRVEETAELYQGKLRFFEGNLDYYEAAVRSEQDSAARALRDAKSVVRRELKEQQSMETRLARDARRGAKFSREKRKPPIAMGNDKNRSEHSSAKRRQECKGKVAAAQAVTDSAAARIRDIEGVYIELPETFVANGTRIAEFEAVGRREIVAGPERVRIAGPNGCGKTTLMNAIFASSPRAGYVRQRIDLPNEATVMAVVGGTPQRTRDQLARLCFQNDKVFAKIGTLSGGERFRVELARAILREPAPTLLLLDEPTNNLDMLTVEWLASALDAYRGAIIIVSHDEEFCARIGVTRTIELS</sequence>
<feature type="domain" description="ABC transporter" evidence="5">
    <location>
        <begin position="3"/>
        <end position="240"/>
    </location>
</feature>
<accession>W5XY69</accession>
<keyword evidence="3 6" id="KW-0067">ATP-binding</keyword>
<gene>
    <name evidence="6" type="ORF">B843_01195</name>
</gene>
<dbReference type="STRING" id="1224164.B843_01195"/>
<proteinExistence type="predicted"/>
<evidence type="ECO:0000256" key="4">
    <source>
        <dbReference type="SAM" id="MobiDB-lite"/>
    </source>
</evidence>
<keyword evidence="2" id="KW-0547">Nucleotide-binding</keyword>
<dbReference type="InterPro" id="IPR050611">
    <property type="entry name" value="ABCF"/>
</dbReference>
<dbReference type="Gene3D" id="3.40.50.300">
    <property type="entry name" value="P-loop containing nucleotide triphosphate hydrolases"/>
    <property type="match status" value="2"/>
</dbReference>
<feature type="compositionally biased region" description="Basic residues" evidence="4">
    <location>
        <begin position="271"/>
        <end position="281"/>
    </location>
</feature>
<evidence type="ECO:0000259" key="5">
    <source>
        <dbReference type="PROSITE" id="PS50893"/>
    </source>
</evidence>
<keyword evidence="7" id="KW-1185">Reference proteome</keyword>
<dbReference type="InterPro" id="IPR017871">
    <property type="entry name" value="ABC_transporter-like_CS"/>
</dbReference>
<dbReference type="RefSeq" id="WP_025251706.1">
    <property type="nucleotide sequence ID" value="NZ_CP004353.1"/>
</dbReference>
<dbReference type="AlphaFoldDB" id="W5XY69"/>
<dbReference type="Proteomes" id="UP000019222">
    <property type="component" value="Chromosome"/>
</dbReference>
<dbReference type="Pfam" id="PF00005">
    <property type="entry name" value="ABC_tran"/>
    <property type="match status" value="2"/>
</dbReference>
<dbReference type="GO" id="GO:0005524">
    <property type="term" value="F:ATP binding"/>
    <property type="evidence" value="ECO:0007669"/>
    <property type="project" value="UniProtKB-KW"/>
</dbReference>
<feature type="region of interest" description="Disordered" evidence="4">
    <location>
        <begin position="254"/>
        <end position="304"/>
    </location>
</feature>
<dbReference type="PROSITE" id="PS50893">
    <property type="entry name" value="ABC_TRANSPORTER_2"/>
    <property type="match status" value="1"/>
</dbReference>
<organism evidence="6 7">
    <name type="scientific">Corynebacterium vitaeruminis DSM 20294</name>
    <dbReference type="NCBI Taxonomy" id="1224164"/>
    <lineage>
        <taxon>Bacteria</taxon>
        <taxon>Bacillati</taxon>
        <taxon>Actinomycetota</taxon>
        <taxon>Actinomycetes</taxon>
        <taxon>Mycobacteriales</taxon>
        <taxon>Corynebacteriaceae</taxon>
        <taxon>Corynebacterium</taxon>
    </lineage>
</organism>
<dbReference type="KEGG" id="cvt:B843_01195"/>
<name>W5XY69_9CORY</name>
<dbReference type="InterPro" id="IPR003439">
    <property type="entry name" value="ABC_transporter-like_ATP-bd"/>
</dbReference>
<feature type="compositionally biased region" description="Basic and acidic residues" evidence="4">
    <location>
        <begin position="254"/>
        <end position="270"/>
    </location>
</feature>
<dbReference type="PROSITE" id="PS00211">
    <property type="entry name" value="ABC_TRANSPORTER_1"/>
    <property type="match status" value="1"/>
</dbReference>
<dbReference type="SUPFAM" id="SSF52540">
    <property type="entry name" value="P-loop containing nucleoside triphosphate hydrolases"/>
    <property type="match status" value="2"/>
</dbReference>
<dbReference type="InterPro" id="IPR027417">
    <property type="entry name" value="P-loop_NTPase"/>
</dbReference>
<dbReference type="EMBL" id="CP004353">
    <property type="protein sequence ID" value="AHI21635.1"/>
    <property type="molecule type" value="Genomic_DNA"/>
</dbReference>
<feature type="compositionally biased region" description="Basic and acidic residues" evidence="4">
    <location>
        <begin position="288"/>
        <end position="304"/>
    </location>
</feature>
<protein>
    <submittedName>
        <fullName evidence="6">ABC transporter ATP-binding protein</fullName>
    </submittedName>
</protein>
<dbReference type="SMART" id="SM00382">
    <property type="entry name" value="AAA"/>
    <property type="match status" value="2"/>
</dbReference>
<dbReference type="GO" id="GO:0016887">
    <property type="term" value="F:ATP hydrolysis activity"/>
    <property type="evidence" value="ECO:0007669"/>
    <property type="project" value="InterPro"/>
</dbReference>
<dbReference type="HOGENOM" id="CLU_000604_36_0_11"/>
<evidence type="ECO:0000256" key="3">
    <source>
        <dbReference type="ARBA" id="ARBA00022840"/>
    </source>
</evidence>
<reference evidence="6 7" key="1">
    <citation type="submission" date="2013-02" db="EMBL/GenBank/DDBJ databases">
        <title>The complete genome sequence of Corynebacterium vitaeruminis DSM 20294.</title>
        <authorList>
            <person name="Ruckert C."/>
            <person name="Albersmeier A."/>
            <person name="Kalinowski J."/>
        </authorList>
    </citation>
    <scope>NUCLEOTIDE SEQUENCE [LARGE SCALE GENOMIC DNA]</scope>
    <source>
        <strain evidence="7">ATCC 10234</strain>
    </source>
</reference>
<evidence type="ECO:0000256" key="2">
    <source>
        <dbReference type="ARBA" id="ARBA00022741"/>
    </source>
</evidence>
<dbReference type="PANTHER" id="PTHR19211">
    <property type="entry name" value="ATP-BINDING TRANSPORT PROTEIN-RELATED"/>
    <property type="match status" value="1"/>
</dbReference>
<dbReference type="eggNOG" id="COG0488">
    <property type="taxonomic scope" value="Bacteria"/>
</dbReference>
<evidence type="ECO:0000313" key="7">
    <source>
        <dbReference type="Proteomes" id="UP000019222"/>
    </source>
</evidence>
<evidence type="ECO:0000313" key="6">
    <source>
        <dbReference type="EMBL" id="AHI21635.1"/>
    </source>
</evidence>
<dbReference type="PATRIC" id="fig|1224164.3.peg.232"/>
<dbReference type="PANTHER" id="PTHR19211:SF6">
    <property type="entry name" value="BLL7188 PROTEIN"/>
    <property type="match status" value="1"/>
</dbReference>
<keyword evidence="1" id="KW-0677">Repeat</keyword>